<keyword evidence="12" id="KW-1185">Reference proteome</keyword>
<organism evidence="11 12">
    <name type="scientific">Rhodococcoides trifolii</name>
    <dbReference type="NCBI Taxonomy" id="908250"/>
    <lineage>
        <taxon>Bacteria</taxon>
        <taxon>Bacillati</taxon>
        <taxon>Actinomycetota</taxon>
        <taxon>Actinomycetes</taxon>
        <taxon>Mycobacteriales</taxon>
        <taxon>Nocardiaceae</taxon>
        <taxon>Rhodococcoides</taxon>
    </lineage>
</organism>
<proteinExistence type="inferred from homology"/>
<evidence type="ECO:0000256" key="3">
    <source>
        <dbReference type="ARBA" id="ARBA00022692"/>
    </source>
</evidence>
<dbReference type="RefSeq" id="WP_188547724.1">
    <property type="nucleotide sequence ID" value="NZ_BMCU01000007.1"/>
</dbReference>
<evidence type="ECO:0000256" key="5">
    <source>
        <dbReference type="ARBA" id="ARBA00023136"/>
    </source>
</evidence>
<comment type="subcellular location">
    <subcellularLocation>
        <location evidence="1">Cell membrane</location>
        <topology evidence="1">Multi-pass membrane protein</topology>
    </subcellularLocation>
</comment>
<reference evidence="11" key="2">
    <citation type="submission" date="2020-09" db="EMBL/GenBank/DDBJ databases">
        <authorList>
            <person name="Sun Q."/>
            <person name="Sedlacek I."/>
        </authorList>
    </citation>
    <scope>NUCLEOTIDE SEQUENCE</scope>
    <source>
        <strain evidence="11">CCM 7905</strain>
    </source>
</reference>
<dbReference type="GO" id="GO:0034220">
    <property type="term" value="P:monoatomic ion transmembrane transport"/>
    <property type="evidence" value="ECO:0007669"/>
    <property type="project" value="UniProtKB-KW"/>
</dbReference>
<feature type="transmembrane region" description="Helical" evidence="10">
    <location>
        <begin position="12"/>
        <end position="31"/>
    </location>
</feature>
<keyword evidence="5 10" id="KW-0472">Membrane</keyword>
<evidence type="ECO:0000256" key="10">
    <source>
        <dbReference type="RuleBase" id="RU004340"/>
    </source>
</evidence>
<evidence type="ECO:0000313" key="11">
    <source>
        <dbReference type="EMBL" id="GGG28131.1"/>
    </source>
</evidence>
<keyword evidence="6" id="KW-0407">Ion channel</keyword>
<feature type="transmembrane region" description="Helical" evidence="10">
    <location>
        <begin position="43"/>
        <end position="61"/>
    </location>
</feature>
<dbReference type="Pfam" id="PF02537">
    <property type="entry name" value="CRCB"/>
    <property type="match status" value="1"/>
</dbReference>
<dbReference type="Proteomes" id="UP000654257">
    <property type="component" value="Unassembled WGS sequence"/>
</dbReference>
<comment type="caution">
    <text evidence="11">The sequence shown here is derived from an EMBL/GenBank/DDBJ whole genome shotgun (WGS) entry which is preliminary data.</text>
</comment>
<keyword evidence="4 10" id="KW-1133">Transmembrane helix</keyword>
<evidence type="ECO:0000256" key="9">
    <source>
        <dbReference type="ARBA" id="ARBA00049940"/>
    </source>
</evidence>
<name>A0A917LIY0_9NOCA</name>
<comment type="similarity">
    <text evidence="7 10">Belongs to the fluoride channel Fluc/FEX (TC 1.A.43) family.</text>
</comment>
<gene>
    <name evidence="11" type="ORF">GCM10007304_47450</name>
</gene>
<evidence type="ECO:0000313" key="12">
    <source>
        <dbReference type="Proteomes" id="UP000654257"/>
    </source>
</evidence>
<dbReference type="EMBL" id="BMCU01000007">
    <property type="protein sequence ID" value="GGG28131.1"/>
    <property type="molecule type" value="Genomic_DNA"/>
</dbReference>
<dbReference type="InterPro" id="IPR003691">
    <property type="entry name" value="FluC"/>
</dbReference>
<reference evidence="11" key="1">
    <citation type="journal article" date="2014" name="Int. J. Syst. Evol. Microbiol.">
        <title>Complete genome sequence of Corynebacterium casei LMG S-19264T (=DSM 44701T), isolated from a smear-ripened cheese.</title>
        <authorList>
            <consortium name="US DOE Joint Genome Institute (JGI-PGF)"/>
            <person name="Walter F."/>
            <person name="Albersmeier A."/>
            <person name="Kalinowski J."/>
            <person name="Ruckert C."/>
        </authorList>
    </citation>
    <scope>NUCLEOTIDE SEQUENCE</scope>
    <source>
        <strain evidence="11">CCM 7905</strain>
    </source>
</reference>
<evidence type="ECO:0000256" key="2">
    <source>
        <dbReference type="ARBA" id="ARBA00022475"/>
    </source>
</evidence>
<keyword evidence="2 10" id="KW-1003">Cell membrane</keyword>
<sequence length="126" mass="12924">MTTATDKVTSGRIALASLGGAIGSVGRYWFWQEGSGVTGELRATFVTSVVGCFVLGLILGATRTSQPLRAFAVGLCGGFASFSVYAVMGVAFATRWFAVVFLVVTPVAALGAMGLGALLAAGVRRR</sequence>
<evidence type="ECO:0000256" key="4">
    <source>
        <dbReference type="ARBA" id="ARBA00022989"/>
    </source>
</evidence>
<evidence type="ECO:0000256" key="8">
    <source>
        <dbReference type="ARBA" id="ARBA00035585"/>
    </source>
</evidence>
<evidence type="ECO:0000256" key="1">
    <source>
        <dbReference type="ARBA" id="ARBA00004651"/>
    </source>
</evidence>
<protein>
    <recommendedName>
        <fullName evidence="10">Fluoride-specific ion channel</fullName>
    </recommendedName>
</protein>
<dbReference type="AlphaFoldDB" id="A0A917LIY0"/>
<keyword evidence="6" id="KW-0813">Transport</keyword>
<keyword evidence="6" id="KW-0406">Ion transport</keyword>
<accession>A0A917LIY0</accession>
<dbReference type="GO" id="GO:0005886">
    <property type="term" value="C:plasma membrane"/>
    <property type="evidence" value="ECO:0007669"/>
    <property type="project" value="UniProtKB-SubCell"/>
</dbReference>
<comment type="catalytic activity">
    <reaction evidence="8">
        <text>fluoride(in) = fluoride(out)</text>
        <dbReference type="Rhea" id="RHEA:76159"/>
        <dbReference type="ChEBI" id="CHEBI:17051"/>
    </reaction>
    <physiologicalReaction direction="left-to-right" evidence="8">
        <dbReference type="Rhea" id="RHEA:76160"/>
    </physiologicalReaction>
</comment>
<evidence type="ECO:0000256" key="7">
    <source>
        <dbReference type="ARBA" id="ARBA00035120"/>
    </source>
</evidence>
<comment type="function">
    <text evidence="9">Fluoride-specific ion channel. Important for reducing fluoride concentration in the cell, thus reducing its toxicity.</text>
</comment>
<feature type="transmembrane region" description="Helical" evidence="10">
    <location>
        <begin position="96"/>
        <end position="121"/>
    </location>
</feature>
<keyword evidence="3 10" id="KW-0812">Transmembrane</keyword>
<evidence type="ECO:0000256" key="6">
    <source>
        <dbReference type="ARBA" id="ARBA00023303"/>
    </source>
</evidence>
<feature type="transmembrane region" description="Helical" evidence="10">
    <location>
        <begin position="68"/>
        <end position="90"/>
    </location>
</feature>